<evidence type="ECO:0000313" key="3">
    <source>
        <dbReference type="EMBL" id="RBQ19075.1"/>
    </source>
</evidence>
<dbReference type="OrthoDB" id="9803476at2"/>
<dbReference type="Proteomes" id="UP000253303">
    <property type="component" value="Unassembled WGS sequence"/>
</dbReference>
<dbReference type="AlphaFoldDB" id="A0A366LYR5"/>
<sequence>MERRLAHPPHTVWQALTDPARLAHWFPMQVEWELRIGGKVTFTGAGTGVITELDPPRVIAYTWEGENLRWEVIPDGGHSLLVLTHIFDDHYGAASYAAGWQACVSGMDELLRGAPITPAGRMLDAHETLVARLGLQDGVAADSPAGWRVRFERQLTLPVGQVWAMLLGGDAPPVPGDAPPAAFITAAVPAAEVTKVWDDTDGTDDKGGAAPRAGLEYAWRYDERPAGRVRFELAPGTGHGARLVLTQDGPADLPDARQAALAAWRDHIAALAARVRRAAG</sequence>
<dbReference type="InterPro" id="IPR013538">
    <property type="entry name" value="ASHA1/2-like_C"/>
</dbReference>
<accession>A0A366LYR5</accession>
<evidence type="ECO:0000256" key="1">
    <source>
        <dbReference type="ARBA" id="ARBA00006817"/>
    </source>
</evidence>
<dbReference type="EMBL" id="QMEY01000006">
    <property type="protein sequence ID" value="RBQ19075.1"/>
    <property type="molecule type" value="Genomic_DNA"/>
</dbReference>
<dbReference type="SUPFAM" id="SSF55961">
    <property type="entry name" value="Bet v1-like"/>
    <property type="match status" value="2"/>
</dbReference>
<dbReference type="InterPro" id="IPR023393">
    <property type="entry name" value="START-like_dom_sf"/>
</dbReference>
<proteinExistence type="inferred from homology"/>
<dbReference type="Gene3D" id="3.30.530.20">
    <property type="match status" value="2"/>
</dbReference>
<name>A0A366LYR5_9ACTN</name>
<reference evidence="3 4" key="1">
    <citation type="submission" date="2018-06" db="EMBL/GenBank/DDBJ databases">
        <title>Sphaerisporangium craniellae sp. nov., isolated from a marine sponge in the South China Sea.</title>
        <authorList>
            <person name="Li L."/>
        </authorList>
    </citation>
    <scope>NUCLEOTIDE SEQUENCE [LARGE SCALE GENOMIC DNA]</scope>
    <source>
        <strain evidence="3 4">LHW63015</strain>
    </source>
</reference>
<keyword evidence="4" id="KW-1185">Reference proteome</keyword>
<comment type="similarity">
    <text evidence="1">Belongs to the AHA1 family.</text>
</comment>
<evidence type="ECO:0000313" key="4">
    <source>
        <dbReference type="Proteomes" id="UP000253303"/>
    </source>
</evidence>
<feature type="domain" description="Activator of Hsp90 ATPase homologue 1/2-like C-terminal" evidence="2">
    <location>
        <begin position="7"/>
        <end position="111"/>
    </location>
</feature>
<organism evidence="3 4">
    <name type="scientific">Spongiactinospora rosea</name>
    <dbReference type="NCBI Taxonomy" id="2248750"/>
    <lineage>
        <taxon>Bacteria</taxon>
        <taxon>Bacillati</taxon>
        <taxon>Actinomycetota</taxon>
        <taxon>Actinomycetes</taxon>
        <taxon>Streptosporangiales</taxon>
        <taxon>Streptosporangiaceae</taxon>
        <taxon>Spongiactinospora</taxon>
    </lineage>
</organism>
<dbReference type="Pfam" id="PF08327">
    <property type="entry name" value="AHSA1"/>
    <property type="match status" value="1"/>
</dbReference>
<protein>
    <submittedName>
        <fullName evidence="3">Toxin-antitoxin system toxin subunit</fullName>
    </submittedName>
</protein>
<comment type="caution">
    <text evidence="3">The sequence shown here is derived from an EMBL/GenBank/DDBJ whole genome shotgun (WGS) entry which is preliminary data.</text>
</comment>
<gene>
    <name evidence="3" type="ORF">DP939_16415</name>
</gene>
<evidence type="ECO:0000259" key="2">
    <source>
        <dbReference type="Pfam" id="PF08327"/>
    </source>
</evidence>